<protein>
    <submittedName>
        <fullName evidence="3">Histidine kinase</fullName>
    </submittedName>
</protein>
<organism evidence="3 4">
    <name type="scientific">Luteolibacter pohnpeiensis</name>
    <dbReference type="NCBI Taxonomy" id="454153"/>
    <lineage>
        <taxon>Bacteria</taxon>
        <taxon>Pseudomonadati</taxon>
        <taxon>Verrucomicrobiota</taxon>
        <taxon>Verrucomicrobiia</taxon>
        <taxon>Verrucomicrobiales</taxon>
        <taxon>Verrucomicrobiaceae</taxon>
        <taxon>Luteolibacter</taxon>
    </lineage>
</organism>
<dbReference type="EMBL" id="JAENIJ010000002">
    <property type="protein sequence ID" value="MBK1881014.1"/>
    <property type="molecule type" value="Genomic_DNA"/>
</dbReference>
<feature type="transmembrane region" description="Helical" evidence="1">
    <location>
        <begin position="134"/>
        <end position="157"/>
    </location>
</feature>
<dbReference type="SUPFAM" id="SSF55874">
    <property type="entry name" value="ATPase domain of HSP90 chaperone/DNA topoisomerase II/histidine kinase"/>
    <property type="match status" value="1"/>
</dbReference>
<evidence type="ECO:0000313" key="4">
    <source>
        <dbReference type="Proteomes" id="UP000603141"/>
    </source>
</evidence>
<keyword evidence="1" id="KW-1133">Transmembrane helix</keyword>
<feature type="transmembrane region" description="Helical" evidence="1">
    <location>
        <begin position="52"/>
        <end position="77"/>
    </location>
</feature>
<feature type="transmembrane region" description="Helical" evidence="1">
    <location>
        <begin position="89"/>
        <end position="114"/>
    </location>
</feature>
<evidence type="ECO:0000256" key="1">
    <source>
        <dbReference type="SAM" id="Phobius"/>
    </source>
</evidence>
<proteinExistence type="predicted"/>
<keyword evidence="4" id="KW-1185">Reference proteome</keyword>
<dbReference type="InterPro" id="IPR010559">
    <property type="entry name" value="Sig_transdc_His_kin_internal"/>
</dbReference>
<keyword evidence="3" id="KW-0418">Kinase</keyword>
<keyword evidence="1" id="KW-0812">Transmembrane</keyword>
<dbReference type="AlphaFoldDB" id="A0A934VUZ4"/>
<dbReference type="Gene3D" id="3.30.565.10">
    <property type="entry name" value="Histidine kinase-like ATPase, C-terminal domain"/>
    <property type="match status" value="1"/>
</dbReference>
<keyword evidence="3" id="KW-0808">Transferase</keyword>
<sequence length="381" mass="43220">MPSSISIKLGSAWRRIPFFWRFQTMIWGGYALASFPIYYVGLRYGMKWSAPAVSFIWVKAVDALMSLIVSSLMGWFYECRLFLSLKLSIQALLAVIVSVCVTLIWHFGIVPDLFVPLYSNLGRFAKCSPSDSPVFHFGVLTYFFLLFTGWSMFWLMAKRSLDRREEQIGLDEMLRRQQEAEIHLLRSQIPHRFVSEALELIRNESAGNQKLDHLLDAISSYVSRNWGTQLNSLVPLSEEIGASREYFEIEKIRFGDELRLQLDIDPASLGIEIPAVLIQPLLENAVKYGRMSSGQTLLVRIKSSLAENRLTLEISNTGTWFERHADDRNDVGGIGLANVRSRLELLYPGAHEFEISSTDGWVTVKIVIIGSGGTRHSEGRS</sequence>
<comment type="caution">
    <text evidence="3">The sequence shown here is derived from an EMBL/GenBank/DDBJ whole genome shotgun (WGS) entry which is preliminary data.</text>
</comment>
<evidence type="ECO:0000313" key="3">
    <source>
        <dbReference type="EMBL" id="MBK1881014.1"/>
    </source>
</evidence>
<dbReference type="PANTHER" id="PTHR34220:SF7">
    <property type="entry name" value="SENSOR HISTIDINE KINASE YPDA"/>
    <property type="match status" value="1"/>
</dbReference>
<accession>A0A934VUZ4</accession>
<dbReference type="GO" id="GO:0000155">
    <property type="term" value="F:phosphorelay sensor kinase activity"/>
    <property type="evidence" value="ECO:0007669"/>
    <property type="project" value="InterPro"/>
</dbReference>
<feature type="transmembrane region" description="Helical" evidence="1">
    <location>
        <begin position="20"/>
        <end position="40"/>
    </location>
</feature>
<dbReference type="GO" id="GO:0016020">
    <property type="term" value="C:membrane"/>
    <property type="evidence" value="ECO:0007669"/>
    <property type="project" value="InterPro"/>
</dbReference>
<dbReference type="Pfam" id="PF06580">
    <property type="entry name" value="His_kinase"/>
    <property type="match status" value="1"/>
</dbReference>
<dbReference type="InterPro" id="IPR050640">
    <property type="entry name" value="Bact_2-comp_sensor_kinase"/>
</dbReference>
<dbReference type="InterPro" id="IPR036890">
    <property type="entry name" value="HATPase_C_sf"/>
</dbReference>
<reference evidence="3" key="1">
    <citation type="submission" date="2021-01" db="EMBL/GenBank/DDBJ databases">
        <title>Modified the classification status of verrucomicrobia.</title>
        <authorList>
            <person name="Feng X."/>
        </authorList>
    </citation>
    <scope>NUCLEOTIDE SEQUENCE</scope>
    <source>
        <strain evidence="3">KCTC 22041</strain>
    </source>
</reference>
<name>A0A934VUZ4_9BACT</name>
<evidence type="ECO:0000259" key="2">
    <source>
        <dbReference type="Pfam" id="PF06580"/>
    </source>
</evidence>
<feature type="domain" description="Signal transduction histidine kinase internal region" evidence="2">
    <location>
        <begin position="180"/>
        <end position="258"/>
    </location>
</feature>
<dbReference type="Proteomes" id="UP000603141">
    <property type="component" value="Unassembled WGS sequence"/>
</dbReference>
<dbReference type="PANTHER" id="PTHR34220">
    <property type="entry name" value="SENSOR HISTIDINE KINASE YPDA"/>
    <property type="match status" value="1"/>
</dbReference>
<gene>
    <name evidence="3" type="ORF">JIN85_01230</name>
</gene>
<keyword evidence="1" id="KW-0472">Membrane</keyword>